<sequence length="438" mass="48115">MEGRKRKPLSDISNTYNLIPTSALRKLVAASTNSNSFSKPPLSILKSTSSSTNQKLCSESSNRSETSIGSSNVGGTSNSRTVQFRTPPRAISSIITPGGMRSKDAAFNQKQITEKITKEREDDVVILSPMRAEKRKNKGKAIAVPFSSSAPEKLKDNQNEVCNPGSLLEREKQKGEAYFNLSSGTVEIVKETDKGTLNSYNRSSGKTEKGKEILNSSGFALGEHEGMGKGIAVQSSCSFEKTDDGKKWTRKHSGSSNDGKKGISKQSGSSIVKKKEIGKEFVNLSSFSVEKTKDKGKPLSPFDSLLEKTREKGKAILQPSNVVEVTKHKGSSAAVAINGRPPRRKSGKRKNDAGASSCPPILRTKILQRCMNDLDEAGDIKSSKSWTDPRPKLRKKRCSRNKDTSELPRDFIEQQRAYFKEVDEFELPEEEISQDELD</sequence>
<comment type="caution">
    <text evidence="8">The sequence shown here is derived from an EMBL/GenBank/DDBJ whole genome shotgun (WGS) entry which is preliminary data.</text>
</comment>
<evidence type="ECO:0000256" key="2">
    <source>
        <dbReference type="ARBA" id="ARBA00022776"/>
    </source>
</evidence>
<feature type="compositionally biased region" description="Basic and acidic residues" evidence="6">
    <location>
        <begin position="400"/>
        <end position="409"/>
    </location>
</feature>
<feature type="domain" description="Sororin C-terminal region" evidence="7">
    <location>
        <begin position="408"/>
        <end position="430"/>
    </location>
</feature>
<feature type="region of interest" description="Disordered" evidence="6">
    <location>
        <begin position="327"/>
        <end position="358"/>
    </location>
</feature>
<keyword evidence="3" id="KW-0539">Nucleus</keyword>
<evidence type="ECO:0000256" key="6">
    <source>
        <dbReference type="SAM" id="MobiDB-lite"/>
    </source>
</evidence>
<feature type="region of interest" description="Disordered" evidence="6">
    <location>
        <begin position="30"/>
        <end position="84"/>
    </location>
</feature>
<reference evidence="8 9" key="1">
    <citation type="journal article" date="2021" name="Comput. Struct. Biotechnol. J.">
        <title>De novo genome assembly of the potent medicinal plant Rehmannia glutinosa using nanopore technology.</title>
        <authorList>
            <person name="Ma L."/>
            <person name="Dong C."/>
            <person name="Song C."/>
            <person name="Wang X."/>
            <person name="Zheng X."/>
            <person name="Niu Y."/>
            <person name="Chen S."/>
            <person name="Feng W."/>
        </authorList>
    </citation>
    <scope>NUCLEOTIDE SEQUENCE [LARGE SCALE GENOMIC DNA]</scope>
    <source>
        <strain evidence="8">DH-2019</strain>
    </source>
</reference>
<feature type="compositionally biased region" description="Polar residues" evidence="6">
    <location>
        <begin position="45"/>
        <end position="84"/>
    </location>
</feature>
<dbReference type="Proteomes" id="UP001318860">
    <property type="component" value="Unassembled WGS sequence"/>
</dbReference>
<accession>A0ABR0WFI6</accession>
<keyword evidence="2" id="KW-0498">Mitosis</keyword>
<proteinExistence type="inferred from homology"/>
<evidence type="ECO:0000256" key="3">
    <source>
        <dbReference type="ARBA" id="ARBA00023242"/>
    </source>
</evidence>
<dbReference type="Pfam" id="PF25220">
    <property type="entry name" value="Sororin_C"/>
    <property type="match status" value="1"/>
</dbReference>
<feature type="compositionally biased region" description="Basic and acidic residues" evidence="6">
    <location>
        <begin position="378"/>
        <end position="391"/>
    </location>
</feature>
<evidence type="ECO:0000256" key="5">
    <source>
        <dbReference type="ARBA" id="ARBA00093465"/>
    </source>
</evidence>
<comment type="similarity">
    <text evidence="5">Belongs to the sororin family.</text>
</comment>
<organism evidence="8 9">
    <name type="scientific">Rehmannia glutinosa</name>
    <name type="common">Chinese foxglove</name>
    <dbReference type="NCBI Taxonomy" id="99300"/>
    <lineage>
        <taxon>Eukaryota</taxon>
        <taxon>Viridiplantae</taxon>
        <taxon>Streptophyta</taxon>
        <taxon>Embryophyta</taxon>
        <taxon>Tracheophyta</taxon>
        <taxon>Spermatophyta</taxon>
        <taxon>Magnoliopsida</taxon>
        <taxon>eudicotyledons</taxon>
        <taxon>Gunneridae</taxon>
        <taxon>Pentapetalae</taxon>
        <taxon>asterids</taxon>
        <taxon>lamiids</taxon>
        <taxon>Lamiales</taxon>
        <taxon>Orobanchaceae</taxon>
        <taxon>Rehmannieae</taxon>
        <taxon>Rehmannia</taxon>
    </lineage>
</organism>
<name>A0ABR0WFI6_REHGL</name>
<dbReference type="PANTHER" id="PTHR35740:SF1">
    <property type="entry name" value="OS12G0111700 PROTEIN"/>
    <property type="match status" value="1"/>
</dbReference>
<keyword evidence="1" id="KW-0132">Cell division</keyword>
<feature type="region of interest" description="Disordered" evidence="6">
    <location>
        <begin position="242"/>
        <end position="269"/>
    </location>
</feature>
<evidence type="ECO:0000256" key="1">
    <source>
        <dbReference type="ARBA" id="ARBA00022618"/>
    </source>
</evidence>
<dbReference type="PANTHER" id="PTHR35740">
    <property type="entry name" value="OS12G0111700 PROTEIN"/>
    <property type="match status" value="1"/>
</dbReference>
<keyword evidence="9" id="KW-1185">Reference proteome</keyword>
<keyword evidence="4" id="KW-0131">Cell cycle</keyword>
<gene>
    <name evidence="8" type="ORF">DH2020_022428</name>
</gene>
<dbReference type="InterPro" id="IPR057337">
    <property type="entry name" value="Sororin_C"/>
</dbReference>
<dbReference type="EMBL" id="JABTTQ020000012">
    <property type="protein sequence ID" value="KAK6145608.1"/>
    <property type="molecule type" value="Genomic_DNA"/>
</dbReference>
<evidence type="ECO:0000256" key="4">
    <source>
        <dbReference type="ARBA" id="ARBA00023306"/>
    </source>
</evidence>
<evidence type="ECO:0000259" key="7">
    <source>
        <dbReference type="Pfam" id="PF25220"/>
    </source>
</evidence>
<feature type="region of interest" description="Disordered" evidence="6">
    <location>
        <begin position="378"/>
        <end position="409"/>
    </location>
</feature>
<protein>
    <recommendedName>
        <fullName evidence="7">Sororin C-terminal region domain-containing protein</fullName>
    </recommendedName>
</protein>
<evidence type="ECO:0000313" key="9">
    <source>
        <dbReference type="Proteomes" id="UP001318860"/>
    </source>
</evidence>
<evidence type="ECO:0000313" key="8">
    <source>
        <dbReference type="EMBL" id="KAK6145608.1"/>
    </source>
</evidence>